<protein>
    <submittedName>
        <fullName evidence="1">Uncharacterized protein</fullName>
    </submittedName>
</protein>
<dbReference type="EMBL" id="JAWJWE010000038">
    <property type="protein sequence ID" value="KAK6623159.1"/>
    <property type="molecule type" value="Genomic_DNA"/>
</dbReference>
<proteinExistence type="predicted"/>
<evidence type="ECO:0000313" key="2">
    <source>
        <dbReference type="Proteomes" id="UP001372834"/>
    </source>
</evidence>
<sequence length="67" mass="7643">MTGTVSIVRPTETFTLDKGLPEEFLKQNEHGAKETPENREEKLQELLRMINALSLSYGERLMGMCET</sequence>
<reference evidence="1 2" key="1">
    <citation type="submission" date="2023-10" db="EMBL/GenBank/DDBJ databases">
        <title>Genomes of two closely related lineages of the louse Polyplax serrata with different host specificities.</title>
        <authorList>
            <person name="Martinu J."/>
            <person name="Tarabai H."/>
            <person name="Stefka J."/>
            <person name="Hypsa V."/>
        </authorList>
    </citation>
    <scope>NUCLEOTIDE SEQUENCE [LARGE SCALE GENOMIC DNA]</scope>
    <source>
        <strain evidence="1">HR10_N</strain>
    </source>
</reference>
<accession>A0AAN8PVS8</accession>
<evidence type="ECO:0000313" key="1">
    <source>
        <dbReference type="EMBL" id="KAK6623159.1"/>
    </source>
</evidence>
<dbReference type="AlphaFoldDB" id="A0AAN8PVS8"/>
<gene>
    <name evidence="1" type="ORF">RUM43_009011</name>
</gene>
<organism evidence="1 2">
    <name type="scientific">Polyplax serrata</name>
    <name type="common">Common mouse louse</name>
    <dbReference type="NCBI Taxonomy" id="468196"/>
    <lineage>
        <taxon>Eukaryota</taxon>
        <taxon>Metazoa</taxon>
        <taxon>Ecdysozoa</taxon>
        <taxon>Arthropoda</taxon>
        <taxon>Hexapoda</taxon>
        <taxon>Insecta</taxon>
        <taxon>Pterygota</taxon>
        <taxon>Neoptera</taxon>
        <taxon>Paraneoptera</taxon>
        <taxon>Psocodea</taxon>
        <taxon>Troctomorpha</taxon>
        <taxon>Phthiraptera</taxon>
        <taxon>Anoplura</taxon>
        <taxon>Polyplacidae</taxon>
        <taxon>Polyplax</taxon>
    </lineage>
</organism>
<dbReference type="Proteomes" id="UP001372834">
    <property type="component" value="Unassembled WGS sequence"/>
</dbReference>
<comment type="caution">
    <text evidence="1">The sequence shown here is derived from an EMBL/GenBank/DDBJ whole genome shotgun (WGS) entry which is preliminary data.</text>
</comment>
<name>A0AAN8PVS8_POLSC</name>